<gene>
    <name evidence="2" type="ORF">DBX24_05455</name>
</gene>
<evidence type="ECO:0000313" key="3">
    <source>
        <dbReference type="Proteomes" id="UP000464318"/>
    </source>
</evidence>
<dbReference type="Pfam" id="PF05573">
    <property type="entry name" value="NosL"/>
    <property type="match status" value="1"/>
</dbReference>
<keyword evidence="3" id="KW-1185">Reference proteome</keyword>
<protein>
    <submittedName>
        <fullName evidence="2">Uncharacterized protein</fullName>
    </submittedName>
</protein>
<dbReference type="OrthoDB" id="9792749at2"/>
<dbReference type="PANTHER" id="PTHR41247">
    <property type="entry name" value="HTH-TYPE TRANSCRIPTIONAL REPRESSOR YCNK"/>
    <property type="match status" value="1"/>
</dbReference>
<dbReference type="EMBL" id="CP029149">
    <property type="protein sequence ID" value="QHN65374.1"/>
    <property type="molecule type" value="Genomic_DNA"/>
</dbReference>
<feature type="region of interest" description="Disordered" evidence="1">
    <location>
        <begin position="128"/>
        <end position="161"/>
    </location>
</feature>
<dbReference type="PROSITE" id="PS51257">
    <property type="entry name" value="PROKAR_LIPOPROTEIN"/>
    <property type="match status" value="1"/>
</dbReference>
<proteinExistence type="predicted"/>
<dbReference type="KEGG" id="bcad:DBX24_05455"/>
<feature type="compositionally biased region" description="Basic and acidic residues" evidence="1">
    <location>
        <begin position="142"/>
        <end position="161"/>
    </location>
</feature>
<evidence type="ECO:0000313" key="2">
    <source>
        <dbReference type="EMBL" id="QHN65374.1"/>
    </source>
</evidence>
<sequence>MKLYNKVAFSIVAIAFTACQSNNEPQPINYGKDQCDHCQMTITDNKYGAELITSKGRVYKFDDITCLEGYNEEHSDKTKDSKHYVSDFESHELIPVEKATFIYGGELKSPMGGNRAAFLDKAKATEFAEKLGASSEPQQSSTEEHHHNEGGEEDPHSMHNH</sequence>
<dbReference type="Proteomes" id="UP000464318">
    <property type="component" value="Chromosome"/>
</dbReference>
<dbReference type="InterPro" id="IPR008719">
    <property type="entry name" value="N2O_reductase_NosL"/>
</dbReference>
<organism evidence="2 3">
    <name type="scientific">Bergeyella cardium</name>
    <dbReference type="NCBI Taxonomy" id="1585976"/>
    <lineage>
        <taxon>Bacteria</taxon>
        <taxon>Pseudomonadati</taxon>
        <taxon>Bacteroidota</taxon>
        <taxon>Flavobacteriia</taxon>
        <taxon>Flavobacteriales</taxon>
        <taxon>Weeksellaceae</taxon>
        <taxon>Bergeyella</taxon>
    </lineage>
</organism>
<dbReference type="PANTHER" id="PTHR41247:SF1">
    <property type="entry name" value="HTH-TYPE TRANSCRIPTIONAL REPRESSOR YCNK"/>
    <property type="match status" value="1"/>
</dbReference>
<reference evidence="2 3" key="1">
    <citation type="submission" date="2018-04" db="EMBL/GenBank/DDBJ databases">
        <title>Characteristic and Complete Genome Sequencing of A Novel Member of Infective Endocarditis Causative Bacteria: Bergeyella cardium QL-PH.</title>
        <authorList>
            <person name="Pan H."/>
            <person name="Sun E."/>
            <person name="Zhang Y."/>
        </authorList>
    </citation>
    <scope>NUCLEOTIDE SEQUENCE [LARGE SCALE GENOMIC DNA]</scope>
    <source>
        <strain evidence="2 3">HPQL</strain>
    </source>
</reference>
<dbReference type="RefSeq" id="WP_160224220.1">
    <property type="nucleotide sequence ID" value="NZ_CP029149.1"/>
</dbReference>
<dbReference type="SUPFAM" id="SSF160387">
    <property type="entry name" value="NosL/MerB-like"/>
    <property type="match status" value="1"/>
</dbReference>
<evidence type="ECO:0000256" key="1">
    <source>
        <dbReference type="SAM" id="MobiDB-lite"/>
    </source>
</evidence>
<name>A0A6P1QXD6_9FLAO</name>
<dbReference type="AlphaFoldDB" id="A0A6P1QXD6"/>
<accession>A0A6P1QXD6</accession>